<dbReference type="Proteomes" id="UP001497680">
    <property type="component" value="Unassembled WGS sequence"/>
</dbReference>
<accession>A0ACC0DDS8</accession>
<evidence type="ECO:0000313" key="2">
    <source>
        <dbReference type="Proteomes" id="UP001497680"/>
    </source>
</evidence>
<dbReference type="EMBL" id="MU394289">
    <property type="protein sequence ID" value="KAI6090813.1"/>
    <property type="molecule type" value="Genomic_DNA"/>
</dbReference>
<reference evidence="1 2" key="1">
    <citation type="journal article" date="2022" name="New Phytol.">
        <title>Ecological generalism drives hyperdiversity of secondary metabolite gene clusters in xylarialean endophytes.</title>
        <authorList>
            <person name="Franco M.E.E."/>
            <person name="Wisecaver J.H."/>
            <person name="Arnold A.E."/>
            <person name="Ju Y.M."/>
            <person name="Slot J.C."/>
            <person name="Ahrendt S."/>
            <person name="Moore L.P."/>
            <person name="Eastman K.E."/>
            <person name="Scott K."/>
            <person name="Konkel Z."/>
            <person name="Mondo S.J."/>
            <person name="Kuo A."/>
            <person name="Hayes R.D."/>
            <person name="Haridas S."/>
            <person name="Andreopoulos B."/>
            <person name="Riley R."/>
            <person name="LaButti K."/>
            <person name="Pangilinan J."/>
            <person name="Lipzen A."/>
            <person name="Amirebrahimi M."/>
            <person name="Yan J."/>
            <person name="Adam C."/>
            <person name="Keymanesh K."/>
            <person name="Ng V."/>
            <person name="Louie K."/>
            <person name="Northen T."/>
            <person name="Drula E."/>
            <person name="Henrissat B."/>
            <person name="Hsieh H.M."/>
            <person name="Youens-Clark K."/>
            <person name="Lutzoni F."/>
            <person name="Miadlikowska J."/>
            <person name="Eastwood D.C."/>
            <person name="Hamelin R.C."/>
            <person name="Grigoriev I.V."/>
            <person name="U'Ren J.M."/>
        </authorList>
    </citation>
    <scope>NUCLEOTIDE SEQUENCE [LARGE SCALE GENOMIC DNA]</scope>
    <source>
        <strain evidence="1 2">ER1909</strain>
    </source>
</reference>
<sequence>MVSVPRLTEATRHRAWRSESAIFFLGLHCLFQGNAAPGSSGTCAQLSFGSYLGSIGYPASEMNLTIISDEAPRKLCPIGVCLQQSNVELLLLALPSLLQTCKRAE</sequence>
<protein>
    <submittedName>
        <fullName evidence="1">Uncharacterized protein</fullName>
    </submittedName>
</protein>
<gene>
    <name evidence="1" type="ORF">F4821DRAFT_11027</name>
</gene>
<comment type="caution">
    <text evidence="1">The sequence shown here is derived from an EMBL/GenBank/DDBJ whole genome shotgun (WGS) entry which is preliminary data.</text>
</comment>
<proteinExistence type="predicted"/>
<organism evidence="1 2">
    <name type="scientific">Hypoxylon rubiginosum</name>
    <dbReference type="NCBI Taxonomy" id="110542"/>
    <lineage>
        <taxon>Eukaryota</taxon>
        <taxon>Fungi</taxon>
        <taxon>Dikarya</taxon>
        <taxon>Ascomycota</taxon>
        <taxon>Pezizomycotina</taxon>
        <taxon>Sordariomycetes</taxon>
        <taxon>Xylariomycetidae</taxon>
        <taxon>Xylariales</taxon>
        <taxon>Hypoxylaceae</taxon>
        <taxon>Hypoxylon</taxon>
    </lineage>
</organism>
<keyword evidence="2" id="KW-1185">Reference proteome</keyword>
<name>A0ACC0DDS8_9PEZI</name>
<evidence type="ECO:0000313" key="1">
    <source>
        <dbReference type="EMBL" id="KAI6090813.1"/>
    </source>
</evidence>